<dbReference type="InterPro" id="IPR013783">
    <property type="entry name" value="Ig-like_fold"/>
</dbReference>
<proteinExistence type="predicted"/>
<keyword evidence="1" id="KW-0732">Signal</keyword>
<dbReference type="OrthoDB" id="9757650at2"/>
<dbReference type="Pfam" id="PF01364">
    <property type="entry name" value="Peptidase_C25"/>
    <property type="match status" value="1"/>
</dbReference>
<evidence type="ECO:0000259" key="2">
    <source>
        <dbReference type="Pfam" id="PF01364"/>
    </source>
</evidence>
<organism evidence="3 4">
    <name type="scientific">Flavisolibacter ginsenosidimutans</name>
    <dbReference type="NCBI Taxonomy" id="661481"/>
    <lineage>
        <taxon>Bacteria</taxon>
        <taxon>Pseudomonadati</taxon>
        <taxon>Bacteroidota</taxon>
        <taxon>Chitinophagia</taxon>
        <taxon>Chitinophagales</taxon>
        <taxon>Chitinophagaceae</taxon>
        <taxon>Flavisolibacter</taxon>
    </lineage>
</organism>
<gene>
    <name evidence="3" type="ORF">FSB75_21200</name>
</gene>
<accession>A0A5B8UPD4</accession>
<feature type="signal peptide" evidence="1">
    <location>
        <begin position="1"/>
        <end position="18"/>
    </location>
</feature>
<evidence type="ECO:0000256" key="1">
    <source>
        <dbReference type="SAM" id="SignalP"/>
    </source>
</evidence>
<dbReference type="Gene3D" id="3.40.50.1460">
    <property type="match status" value="1"/>
</dbReference>
<protein>
    <recommendedName>
        <fullName evidence="2">Gingipain domain-containing protein</fullName>
    </recommendedName>
</protein>
<feature type="domain" description="Gingipain" evidence="2">
    <location>
        <begin position="416"/>
        <end position="796"/>
    </location>
</feature>
<dbReference type="Gene3D" id="2.60.40.4070">
    <property type="match status" value="1"/>
</dbReference>
<reference evidence="3 4" key="1">
    <citation type="journal article" date="2015" name="Int. J. Syst. Evol. Microbiol.">
        <title>Flavisolibacter ginsenosidimutans sp. nov., with ginsenoside-converting activity isolated from soil used for cultivating ginseng.</title>
        <authorList>
            <person name="Zhao Y."/>
            <person name="Liu Q."/>
            <person name="Kang M.S."/>
            <person name="Jin F."/>
            <person name="Yu H."/>
            <person name="Im W.T."/>
        </authorList>
    </citation>
    <scope>NUCLEOTIDE SEQUENCE [LARGE SCALE GENOMIC DNA]</scope>
    <source>
        <strain evidence="3 4">Gsoil 636</strain>
    </source>
</reference>
<keyword evidence="4" id="KW-1185">Reference proteome</keyword>
<name>A0A5B8UPD4_9BACT</name>
<dbReference type="RefSeq" id="WP_146791548.1">
    <property type="nucleotide sequence ID" value="NZ_BAABIO010000003.1"/>
</dbReference>
<dbReference type="KEGG" id="fgg:FSB75_21200"/>
<dbReference type="GO" id="GO:0006508">
    <property type="term" value="P:proteolysis"/>
    <property type="evidence" value="ECO:0007669"/>
    <property type="project" value="InterPro"/>
</dbReference>
<feature type="chain" id="PRO_5022983027" description="Gingipain domain-containing protein" evidence="1">
    <location>
        <begin position="19"/>
        <end position="1706"/>
    </location>
</feature>
<dbReference type="InterPro" id="IPR001769">
    <property type="entry name" value="Gingipain"/>
</dbReference>
<evidence type="ECO:0000313" key="3">
    <source>
        <dbReference type="EMBL" id="QEC58316.1"/>
    </source>
</evidence>
<dbReference type="EMBL" id="CP042433">
    <property type="protein sequence ID" value="QEC58316.1"/>
    <property type="molecule type" value="Genomic_DNA"/>
</dbReference>
<dbReference type="GO" id="GO:0008234">
    <property type="term" value="F:cysteine-type peptidase activity"/>
    <property type="evidence" value="ECO:0007669"/>
    <property type="project" value="InterPro"/>
</dbReference>
<evidence type="ECO:0000313" key="4">
    <source>
        <dbReference type="Proteomes" id="UP000321204"/>
    </source>
</evidence>
<dbReference type="SUPFAM" id="SSF52129">
    <property type="entry name" value="Caspase-like"/>
    <property type="match status" value="1"/>
</dbReference>
<sequence length="1706" mass="188340">MRKVLLGMLMLVAFVAKAQVYNNEWIDYSKTYYKFRVGKDGLYRITGATLSSAGLASATADQFQLWRNGVQVPVYTSVSSGTLGASDYIEFWGKMNDGKPDKELYRDPSYQLNDKWSLISDSATYFLTANPAGAHLRLQPTANDVAGNSLPVEPYFLYTKGQYFKDKINSGYFFDVSGEHLYSSSYDINEGWTSADIQTTISLNQTPGYGTLTSNYFSNLYPASAGPAPLINASVGGNATHPSRRYRITLNGDSVLGGAVPYLNSSTDQATFNLSQLSSGNAALAVTNLSDPCTIAPCINIDRLVVHKIEMTYPRQFNFGGEVNFEFNLPASAAGNYLEISNFSGGGTAPVLYDLTNGKRYVGEISGSLVKFALQSSAVTRSLVLVSEAASNIASIDALQSRNFINYAATANQGDYLIVSNSALFNGANGSNPVDDYRAYRASAQGGGYNAKIYLEDQLADQFGFGIKKNPAGIRNFIRFARNKFTAAPKEVLIVGRGVHYLDQRSIDAGGSSTQKDNLAKLNLVPTFGWPASDMLLAAEPGTSSPATPIGRVTAITPAEVSVYLKKVKEYELAQQTLSPAVGDKAWMKNIAHIAGAGEEPLASTLINNLNAYKRIIEDTLYGAKVTTFAKTSTNLVQQLTDADLVNLVNEGLSLITYYGHSSATTLEFNLDDPANYSNKGKYPMFFALGCNAGNTFDYNENRFGQRNYLSDKYVLAPDGGSINFIASTSFGIVHYLDYWNLRAYTNICRPMYRSPIGDVMKKTIEEVFGLFSPDDFLARCNAEQTILNGDPGLRMNQQAKPDYTLVDTLIKVSPAIVTVADQTFSVNLKMLNLGKAISNKIVLETKRQVGSGPFVTLRRDTIAGIRYADSLSFSIPIDPLKDKGTNRLQFTIDADNQIDELFETNNTVTKEFIIFEDEARPVYPFNFSIINQPTVTLKASTANPFSATKQYRMEFDTTELFNSPVKVVQTLSSPGGTIEFNPGVTLASGTVYYWRISPDTSNGKYTWNTSSFLYLANSDFGYNQSHFFQHLKSMSSNMGLDSGSRRWVYYKQPHDLFIKNTVYPFGSVAEGDYVVSVDGAPYIRSACVGNSLIFNVFDPNTFIPWRNLDANGNNLYRFGSGSANCAPGRQNNFEFSYMTSQSRKLMMDFMDSIPVGAYVAVRSIDANPIGGLSSTWRSDTTLYGSNNSLYHKLLAAGFLGIDSLNARKSWAFVYQKGVSGYQPKYIVSKGLYDLITLSAETTTFGSSGTVSSPVFGPAKAWKELRWDGTSPDNGPGDAPVLSVIGIKNSGVMDTLVSNIGLNRKTVDLSFVNASQYPNLKLFMQNTDSAFHTPFQLDYWRITGSPAPEGAIAPGIFMQKKDTLDVAEPLDFRIAFKNLTATPFDSLKVKLIVTDKNNVQHLIPVNKQRPLAGNDTLHVYAPVDTKSLVGNNTLLIDVNPDNDQVEQYHFNNFAFVQFYVRPDTLKPLMDVTFDNVHILNHDIVAAKPDIMVKIKDESKWYMLTDTASVKVKVRFPDGSTRSYFFNNDTLHFTPAQPAPSSNNTATINLRPYFTQDGDYELIVSGKDMSQNNAGDVEYRVSFKVYNKPMISNMLNYPNPFTTSTAFVFTVTGVEVPQNLKIEIMTVTGKIVREITKAELGSLHIGRNITEFKWDGTDQFGQKLANGVYLYRVVTNENGKALEKYRDANDDTDKYFTKGYGKMYLMR</sequence>
<dbReference type="Gene3D" id="2.60.40.10">
    <property type="entry name" value="Immunoglobulins"/>
    <property type="match status" value="1"/>
</dbReference>
<dbReference type="Proteomes" id="UP000321204">
    <property type="component" value="Chromosome"/>
</dbReference>
<dbReference type="InterPro" id="IPR029030">
    <property type="entry name" value="Caspase-like_dom_sf"/>
</dbReference>